<dbReference type="EMBL" id="JBHFNT010000147">
    <property type="protein sequence ID" value="MFB2836322.1"/>
    <property type="molecule type" value="Genomic_DNA"/>
</dbReference>
<evidence type="ECO:0000259" key="1">
    <source>
        <dbReference type="Pfam" id="PF00535"/>
    </source>
</evidence>
<accession>A0ABV4WML6</accession>
<sequence>MAEQPKLSIIINNYNYGKFLPDAIDSALNQTYPHTEVIVVDDGSTDNSREIITNYQDKIIPILKDNKGQASAFNIGFAQSRGEIICMLDADDLFLPEKAAEIVKIYQQYPDIGWCFHTLKVMNPETGKTFKVSRPTTFGNLDYRDYIKSGQRRFVHPATSGITYRRSLLSLILPMPEEPPLSDNYIKLATYYLSSGFYLDQDFAIQRVHGDNAYTFRFDKLPYRARLDVVTAYWLKQKFPELSKFTNKVFADGISTYWRCGGVEKDYKKLVQNYWSSVSPLEALEILGRCLYRIVKKQYN</sequence>
<keyword evidence="3" id="KW-1185">Reference proteome</keyword>
<dbReference type="RefSeq" id="WP_413278709.1">
    <property type="nucleotide sequence ID" value="NZ_JBHFNT010000147.1"/>
</dbReference>
<dbReference type="InterPro" id="IPR029044">
    <property type="entry name" value="Nucleotide-diphossugar_trans"/>
</dbReference>
<gene>
    <name evidence="2" type="ORF">ACE1CA_17450</name>
</gene>
<protein>
    <submittedName>
        <fullName evidence="2">Glycosyltransferase family 2 protein</fullName>
    </submittedName>
</protein>
<reference evidence="2 3" key="1">
    <citation type="submission" date="2024-09" db="EMBL/GenBank/DDBJ databases">
        <title>Floridaenema gen nov. (Aerosakkonemataceae, Aerosakkonematales ord. nov., Cyanobacteria) from benthic tropical and subtropical fresh waters, with the description of four new species.</title>
        <authorList>
            <person name="Moretto J.A."/>
            <person name="Berthold D.E."/>
            <person name="Lefler F.W."/>
            <person name="Huang I.-S."/>
            <person name="Laughinghouse H. IV."/>
        </authorList>
    </citation>
    <scope>NUCLEOTIDE SEQUENCE [LARGE SCALE GENOMIC DNA]</scope>
    <source>
        <strain evidence="2 3">BLCC-F167</strain>
    </source>
</reference>
<evidence type="ECO:0000313" key="2">
    <source>
        <dbReference type="EMBL" id="MFB2836322.1"/>
    </source>
</evidence>
<dbReference type="SUPFAM" id="SSF53448">
    <property type="entry name" value="Nucleotide-diphospho-sugar transferases"/>
    <property type="match status" value="1"/>
</dbReference>
<comment type="caution">
    <text evidence="2">The sequence shown here is derived from an EMBL/GenBank/DDBJ whole genome shotgun (WGS) entry which is preliminary data.</text>
</comment>
<name>A0ABV4WML6_9CYAN</name>
<dbReference type="PANTHER" id="PTHR22916">
    <property type="entry name" value="GLYCOSYLTRANSFERASE"/>
    <property type="match status" value="1"/>
</dbReference>
<feature type="domain" description="Glycosyltransferase 2-like" evidence="1">
    <location>
        <begin position="8"/>
        <end position="168"/>
    </location>
</feature>
<dbReference type="Gene3D" id="3.90.550.10">
    <property type="entry name" value="Spore Coat Polysaccharide Biosynthesis Protein SpsA, Chain A"/>
    <property type="match status" value="1"/>
</dbReference>
<dbReference type="Pfam" id="PF00535">
    <property type="entry name" value="Glycos_transf_2"/>
    <property type="match status" value="1"/>
</dbReference>
<proteinExistence type="predicted"/>
<dbReference type="Proteomes" id="UP001576780">
    <property type="component" value="Unassembled WGS sequence"/>
</dbReference>
<dbReference type="PANTHER" id="PTHR22916:SF65">
    <property type="entry name" value="SLR1065 PROTEIN"/>
    <property type="match status" value="1"/>
</dbReference>
<organism evidence="2 3">
    <name type="scientific">Floridaenema evergladense BLCC-F167</name>
    <dbReference type="NCBI Taxonomy" id="3153639"/>
    <lineage>
        <taxon>Bacteria</taxon>
        <taxon>Bacillati</taxon>
        <taxon>Cyanobacteriota</taxon>
        <taxon>Cyanophyceae</taxon>
        <taxon>Oscillatoriophycideae</taxon>
        <taxon>Aerosakkonematales</taxon>
        <taxon>Aerosakkonemataceae</taxon>
        <taxon>Floridanema</taxon>
        <taxon>Floridanema evergladense</taxon>
    </lineage>
</organism>
<evidence type="ECO:0000313" key="3">
    <source>
        <dbReference type="Proteomes" id="UP001576780"/>
    </source>
</evidence>
<dbReference type="InterPro" id="IPR001173">
    <property type="entry name" value="Glyco_trans_2-like"/>
</dbReference>